<sequence>STTSTFDKTAARESLRRLPLRHSTFDGRSFDTVPSTAARFDDSNFDDDHRLAPFIP</sequence>
<organism evidence="1">
    <name type="scientific">Cucumis melo</name>
    <name type="common">Muskmelon</name>
    <dbReference type="NCBI Taxonomy" id="3656"/>
    <lineage>
        <taxon>Eukaryota</taxon>
        <taxon>Viridiplantae</taxon>
        <taxon>Streptophyta</taxon>
        <taxon>Embryophyta</taxon>
        <taxon>Tracheophyta</taxon>
        <taxon>Spermatophyta</taxon>
        <taxon>Magnoliopsida</taxon>
        <taxon>eudicotyledons</taxon>
        <taxon>Gunneridae</taxon>
        <taxon>Pentapetalae</taxon>
        <taxon>rosids</taxon>
        <taxon>fabids</taxon>
        <taxon>Cucurbitales</taxon>
        <taxon>Cucurbitaceae</taxon>
        <taxon>Benincaseae</taxon>
        <taxon>Cucumis</taxon>
    </lineage>
</organism>
<proteinExistence type="predicted"/>
<dbReference type="AlphaFoldDB" id="A0A9I9E3Y8"/>
<accession>A0A9I9E3Y8</accession>
<protein>
    <submittedName>
        <fullName evidence="1">Uncharacterized protein</fullName>
    </submittedName>
</protein>
<evidence type="ECO:0000313" key="1">
    <source>
        <dbReference type="EnsemblPlants" id="MELO3C028355.2.1"/>
    </source>
</evidence>
<name>A0A9I9E3Y8_CUCME</name>
<dbReference type="Gramene" id="MELO3C028355.2.1">
    <property type="protein sequence ID" value="MELO3C028355.2.1"/>
    <property type="gene ID" value="MELO3C028355.2"/>
</dbReference>
<reference evidence="1" key="1">
    <citation type="submission" date="2023-03" db="UniProtKB">
        <authorList>
            <consortium name="EnsemblPlants"/>
        </authorList>
    </citation>
    <scope>IDENTIFICATION</scope>
</reference>
<dbReference type="EnsemblPlants" id="MELO3C028355.2.1">
    <property type="protein sequence ID" value="MELO3C028355.2.1"/>
    <property type="gene ID" value="MELO3C028355.2"/>
</dbReference>